<name>G6AV07_9BACT</name>
<reference evidence="1 2" key="1">
    <citation type="submission" date="2011-08" db="EMBL/GenBank/DDBJ databases">
        <authorList>
            <person name="Weinstock G."/>
            <person name="Sodergren E."/>
            <person name="Clifton S."/>
            <person name="Fulton L."/>
            <person name="Fulton B."/>
            <person name="Courtney L."/>
            <person name="Fronick C."/>
            <person name="Harrison M."/>
            <person name="Strong C."/>
            <person name="Farmer C."/>
            <person name="Delahaunty K."/>
            <person name="Markovic C."/>
            <person name="Hall O."/>
            <person name="Minx P."/>
            <person name="Tomlinson C."/>
            <person name="Mitreva M."/>
            <person name="Hou S."/>
            <person name="Chen J."/>
            <person name="Wollam A."/>
            <person name="Pepin K.H."/>
            <person name="Johnson M."/>
            <person name="Bhonagiri V."/>
            <person name="Zhang X."/>
            <person name="Suruliraj S."/>
            <person name="Warren W."/>
            <person name="Chinwalla A."/>
            <person name="Mardis E.R."/>
            <person name="Wilson R.K."/>
        </authorList>
    </citation>
    <scope>NUCLEOTIDE SEQUENCE [LARGE SCALE GENOMIC DNA]</scope>
    <source>
        <strain evidence="1 2">DSM 18206</strain>
    </source>
</reference>
<gene>
    <name evidence="1" type="ORF">HMPREF0673_00442</name>
</gene>
<dbReference type="HOGENOM" id="CLU_2495307_0_0_10"/>
<dbReference type="EMBL" id="AFZZ01000053">
    <property type="protein sequence ID" value="EHJ41680.1"/>
    <property type="molecule type" value="Genomic_DNA"/>
</dbReference>
<protein>
    <submittedName>
        <fullName evidence="1">Uncharacterized protein</fullName>
    </submittedName>
</protein>
<sequence>MSFPITRFSLFPSYQLSSFPIYSFAPRHPARFLFYITDFFSPALPLRILFCKGNAGDCSNTKSSIAFDRKIFLCVQSVFFAPDLAF</sequence>
<proteinExistence type="predicted"/>
<comment type="caution">
    <text evidence="1">The sequence shown here is derived from an EMBL/GenBank/DDBJ whole genome shotgun (WGS) entry which is preliminary data.</text>
</comment>
<evidence type="ECO:0000313" key="1">
    <source>
        <dbReference type="EMBL" id="EHJ41680.1"/>
    </source>
</evidence>
<organism evidence="1 2">
    <name type="scientific">Leyella stercorea DSM 18206</name>
    <dbReference type="NCBI Taxonomy" id="1002367"/>
    <lineage>
        <taxon>Bacteria</taxon>
        <taxon>Pseudomonadati</taxon>
        <taxon>Bacteroidota</taxon>
        <taxon>Bacteroidia</taxon>
        <taxon>Bacteroidales</taxon>
        <taxon>Prevotellaceae</taxon>
        <taxon>Leyella</taxon>
    </lineage>
</organism>
<dbReference type="Proteomes" id="UP000004407">
    <property type="component" value="Unassembled WGS sequence"/>
</dbReference>
<dbReference type="AlphaFoldDB" id="G6AV07"/>
<evidence type="ECO:0000313" key="2">
    <source>
        <dbReference type="Proteomes" id="UP000004407"/>
    </source>
</evidence>
<accession>G6AV07</accession>